<comment type="caution">
    <text evidence="5">The sequence shown here is derived from an EMBL/GenBank/DDBJ whole genome shotgun (WGS) entry which is preliminary data.</text>
</comment>
<dbReference type="Gene3D" id="1.20.120.530">
    <property type="entry name" value="GntR ligand-binding domain-like"/>
    <property type="match status" value="1"/>
</dbReference>
<dbReference type="InterPro" id="IPR008920">
    <property type="entry name" value="TF_FadR/GntR_C"/>
</dbReference>
<dbReference type="PANTHER" id="PTHR43537">
    <property type="entry name" value="TRANSCRIPTIONAL REGULATOR, GNTR FAMILY"/>
    <property type="match status" value="1"/>
</dbReference>
<organism evidence="5 6">
    <name type="scientific">Salipaludibacillus neizhouensis</name>
    <dbReference type="NCBI Taxonomy" id="885475"/>
    <lineage>
        <taxon>Bacteria</taxon>
        <taxon>Bacillati</taxon>
        <taxon>Bacillota</taxon>
        <taxon>Bacilli</taxon>
        <taxon>Bacillales</taxon>
        <taxon>Bacillaceae</taxon>
    </lineage>
</organism>
<dbReference type="AlphaFoldDB" id="A0A3A9KU50"/>
<keyword evidence="6" id="KW-1185">Reference proteome</keyword>
<dbReference type="InterPro" id="IPR036388">
    <property type="entry name" value="WH-like_DNA-bd_sf"/>
</dbReference>
<reference evidence="5 6" key="1">
    <citation type="submission" date="2017-10" db="EMBL/GenBank/DDBJ databases">
        <title>Bacillus sp. nov., a halophilic bacterium isolated from a Keqin Lake.</title>
        <authorList>
            <person name="Wang H."/>
        </authorList>
    </citation>
    <scope>NUCLEOTIDE SEQUENCE [LARGE SCALE GENOMIC DNA]</scope>
    <source>
        <strain evidence="5 6">KCTC 13187</strain>
    </source>
</reference>
<proteinExistence type="predicted"/>
<dbReference type="Pfam" id="PF07729">
    <property type="entry name" value="FCD"/>
    <property type="match status" value="1"/>
</dbReference>
<keyword evidence="2" id="KW-0238">DNA-binding</keyword>
<dbReference type="InterPro" id="IPR000524">
    <property type="entry name" value="Tscrpt_reg_HTH_GntR"/>
</dbReference>
<sequence length="233" mass="27184">MTVIDFSNKKSTSMGTKVYEFLKKEIVSLNMLPGKSISENEIAESLQVSRTPVREAFLKLSQEDLITVYPQKGSIVSLIDLDHLEETRFMREHLEVATSLLACELFNEESFQRITANLEKQEKCISEKKYKEFFDLDDDFHSIIFTGCNKTRIWNVLQNMMSINFNRIRFLSVSEELNTDLVIAQHHEIANAIRAEDKVRVEKVVREHLNLVVIDRQELNKKYPDFFKVVHPI</sequence>
<dbReference type="PANTHER" id="PTHR43537:SF51">
    <property type="entry name" value="HTH-TYPE TRANSCRIPTIONAL REGULATOR LGOR-RELATED"/>
    <property type="match status" value="1"/>
</dbReference>
<keyword evidence="1" id="KW-0805">Transcription regulation</keyword>
<evidence type="ECO:0000313" key="5">
    <source>
        <dbReference type="EMBL" id="RKL68126.1"/>
    </source>
</evidence>
<dbReference type="SUPFAM" id="SSF46785">
    <property type="entry name" value="Winged helix' DNA-binding domain"/>
    <property type="match status" value="1"/>
</dbReference>
<name>A0A3A9KU50_9BACI</name>
<dbReference type="SUPFAM" id="SSF48008">
    <property type="entry name" value="GntR ligand-binding domain-like"/>
    <property type="match status" value="1"/>
</dbReference>
<dbReference type="Proteomes" id="UP000281498">
    <property type="component" value="Unassembled WGS sequence"/>
</dbReference>
<dbReference type="SMART" id="SM00345">
    <property type="entry name" value="HTH_GNTR"/>
    <property type="match status" value="1"/>
</dbReference>
<accession>A0A3A9KU50</accession>
<evidence type="ECO:0000256" key="2">
    <source>
        <dbReference type="ARBA" id="ARBA00023125"/>
    </source>
</evidence>
<protein>
    <submittedName>
        <fullName evidence="5">GntR family transcriptional regulator</fullName>
    </submittedName>
</protein>
<dbReference type="Pfam" id="PF00392">
    <property type="entry name" value="GntR"/>
    <property type="match status" value="1"/>
</dbReference>
<dbReference type="CDD" id="cd07377">
    <property type="entry name" value="WHTH_GntR"/>
    <property type="match status" value="1"/>
</dbReference>
<gene>
    <name evidence="5" type="ORF">CR203_06465</name>
</gene>
<dbReference type="InterPro" id="IPR011711">
    <property type="entry name" value="GntR_C"/>
</dbReference>
<evidence type="ECO:0000256" key="1">
    <source>
        <dbReference type="ARBA" id="ARBA00023015"/>
    </source>
</evidence>
<dbReference type="InterPro" id="IPR036390">
    <property type="entry name" value="WH_DNA-bd_sf"/>
</dbReference>
<dbReference type="Gene3D" id="1.10.10.10">
    <property type="entry name" value="Winged helix-like DNA-binding domain superfamily/Winged helix DNA-binding domain"/>
    <property type="match status" value="1"/>
</dbReference>
<dbReference type="OrthoDB" id="574518at2"/>
<feature type="domain" description="HTH gntR-type" evidence="4">
    <location>
        <begin position="12"/>
        <end position="79"/>
    </location>
</feature>
<evidence type="ECO:0000256" key="3">
    <source>
        <dbReference type="ARBA" id="ARBA00023163"/>
    </source>
</evidence>
<dbReference type="GO" id="GO:0003677">
    <property type="term" value="F:DNA binding"/>
    <property type="evidence" value="ECO:0007669"/>
    <property type="project" value="UniProtKB-KW"/>
</dbReference>
<keyword evidence="3" id="KW-0804">Transcription</keyword>
<dbReference type="EMBL" id="PDOE01000002">
    <property type="protein sequence ID" value="RKL68126.1"/>
    <property type="molecule type" value="Genomic_DNA"/>
</dbReference>
<evidence type="ECO:0000259" key="4">
    <source>
        <dbReference type="PROSITE" id="PS50949"/>
    </source>
</evidence>
<evidence type="ECO:0000313" key="6">
    <source>
        <dbReference type="Proteomes" id="UP000281498"/>
    </source>
</evidence>
<dbReference type="PROSITE" id="PS50949">
    <property type="entry name" value="HTH_GNTR"/>
    <property type="match status" value="1"/>
</dbReference>
<dbReference type="SMART" id="SM00895">
    <property type="entry name" value="FCD"/>
    <property type="match status" value="1"/>
</dbReference>
<dbReference type="RefSeq" id="WP_110938466.1">
    <property type="nucleotide sequence ID" value="NZ_KZ614147.1"/>
</dbReference>
<dbReference type="GO" id="GO:0003700">
    <property type="term" value="F:DNA-binding transcription factor activity"/>
    <property type="evidence" value="ECO:0007669"/>
    <property type="project" value="InterPro"/>
</dbReference>